<keyword evidence="4" id="KW-1185">Reference proteome</keyword>
<dbReference type="RefSeq" id="WP_330927960.1">
    <property type="nucleotide sequence ID" value="NZ_CP119075.1"/>
</dbReference>
<dbReference type="PANTHER" id="PTHR31528">
    <property type="entry name" value="4-AMINO-5-HYDROXYMETHYL-2-METHYLPYRIMIDINE PHOSPHATE SYNTHASE THI11-RELATED"/>
    <property type="match status" value="1"/>
</dbReference>
<dbReference type="Proteomes" id="UP001218638">
    <property type="component" value="Chromosome"/>
</dbReference>
<dbReference type="Gene3D" id="3.40.190.10">
    <property type="entry name" value="Periplasmic binding protein-like II"/>
    <property type="match status" value="2"/>
</dbReference>
<sequence>MTRLSSLCATAAAVLFAAGCGKSPPPTTQTDDGSTITAIRFQTDWYPQAEHGGFYQALATGGYAESGLDVTILPGGPGPTATTKLASGAADIAMGRSDDIMRNIADGLPFVIVGAFMQHDPQALLLHAANPVTRFEDLDGKTIMAIPGSNWINVLKARYQIDFSIIPTNFGIAQFMGNPEFIQQCFVTNEPFYVAQNGAKPKTMLLADTGFDPYRVIFTKKAFLRDHPEAVKAFVAASTAGWRDYIEGDSQPGNALIQARNDQMSDAFIAFSIQTMRDNGLIGGNPTTTETYGQLLLSRMEATMATMVELKLISQPLDLNAVVAFDMVAELPAP</sequence>
<evidence type="ECO:0000313" key="3">
    <source>
        <dbReference type="EMBL" id="WED66612.1"/>
    </source>
</evidence>
<dbReference type="PANTHER" id="PTHR31528:SF3">
    <property type="entry name" value="THIAMINE BIOSYNTHESIS PROTEIN HI_0357-RELATED"/>
    <property type="match status" value="1"/>
</dbReference>
<evidence type="ECO:0000313" key="4">
    <source>
        <dbReference type="Proteomes" id="UP001218638"/>
    </source>
</evidence>
<dbReference type="Pfam" id="PF09084">
    <property type="entry name" value="NMT1"/>
    <property type="match status" value="1"/>
</dbReference>
<evidence type="ECO:0000256" key="1">
    <source>
        <dbReference type="SAM" id="SignalP"/>
    </source>
</evidence>
<feature type="signal peptide" evidence="1">
    <location>
        <begin position="1"/>
        <end position="17"/>
    </location>
</feature>
<dbReference type="EMBL" id="CP119075">
    <property type="protein sequence ID" value="WED66612.1"/>
    <property type="molecule type" value="Genomic_DNA"/>
</dbReference>
<gene>
    <name evidence="3" type="ORF">PXH66_07085</name>
</gene>
<organism evidence="3 4">
    <name type="scientific">Synoicihabitans lomoniglobus</name>
    <dbReference type="NCBI Taxonomy" id="2909285"/>
    <lineage>
        <taxon>Bacteria</taxon>
        <taxon>Pseudomonadati</taxon>
        <taxon>Verrucomicrobiota</taxon>
        <taxon>Opitutia</taxon>
        <taxon>Opitutales</taxon>
        <taxon>Opitutaceae</taxon>
        <taxon>Synoicihabitans</taxon>
    </lineage>
</organism>
<feature type="domain" description="SsuA/THI5-like" evidence="2">
    <location>
        <begin position="49"/>
        <end position="247"/>
    </location>
</feature>
<proteinExistence type="predicted"/>
<dbReference type="AlphaFoldDB" id="A0AAF0I2M1"/>
<dbReference type="SUPFAM" id="SSF53850">
    <property type="entry name" value="Periplasmic binding protein-like II"/>
    <property type="match status" value="1"/>
</dbReference>
<protein>
    <submittedName>
        <fullName evidence="3">ABC transporter substrate-binding protein</fullName>
    </submittedName>
</protein>
<accession>A0AAF0I2M1</accession>
<name>A0AAF0I2M1_9BACT</name>
<dbReference type="InterPro" id="IPR015168">
    <property type="entry name" value="SsuA/THI5"/>
</dbReference>
<dbReference type="PROSITE" id="PS51257">
    <property type="entry name" value="PROKAR_LIPOPROTEIN"/>
    <property type="match status" value="1"/>
</dbReference>
<evidence type="ECO:0000259" key="2">
    <source>
        <dbReference type="Pfam" id="PF09084"/>
    </source>
</evidence>
<feature type="chain" id="PRO_5042069978" evidence="1">
    <location>
        <begin position="18"/>
        <end position="334"/>
    </location>
</feature>
<reference evidence="3" key="1">
    <citation type="submission" date="2023-03" db="EMBL/GenBank/DDBJ databases">
        <title>Lomoglobus Profundus gen. nov., sp. nov., a novel member of the phylum Verrucomicrobia, isolated from deep-marine sediment of South China Sea.</title>
        <authorList>
            <person name="Ahmad T."/>
            <person name="Ishaq S.E."/>
            <person name="Wang F."/>
        </authorList>
    </citation>
    <scope>NUCLEOTIDE SEQUENCE</scope>
    <source>
        <strain evidence="3">LMO-M01</strain>
    </source>
</reference>
<keyword evidence="1" id="KW-0732">Signal</keyword>
<dbReference type="KEGG" id="slom:PXH66_07085"/>
<dbReference type="InterPro" id="IPR027939">
    <property type="entry name" value="NMT1/THI5"/>
</dbReference>
<dbReference type="GO" id="GO:0009228">
    <property type="term" value="P:thiamine biosynthetic process"/>
    <property type="evidence" value="ECO:0007669"/>
    <property type="project" value="InterPro"/>
</dbReference>